<dbReference type="PANTHER" id="PTHR24026">
    <property type="entry name" value="FAT ATYPICAL CADHERIN-RELATED"/>
    <property type="match status" value="1"/>
</dbReference>
<feature type="domain" description="Cadherin" evidence="9">
    <location>
        <begin position="1"/>
        <end position="54"/>
    </location>
</feature>
<evidence type="ECO:0000313" key="10">
    <source>
        <dbReference type="EMBL" id="VCW97908.1"/>
    </source>
</evidence>
<name>A0A9X9Q2E6_GULGU</name>
<keyword evidence="3" id="KW-0677">Repeat</keyword>
<keyword evidence="6" id="KW-1133">Transmembrane helix</keyword>
<dbReference type="GO" id="GO:0005509">
    <property type="term" value="F:calcium ion binding"/>
    <property type="evidence" value="ECO:0007669"/>
    <property type="project" value="UniProtKB-UniRule"/>
</dbReference>
<evidence type="ECO:0000256" key="5">
    <source>
        <dbReference type="ARBA" id="ARBA00022889"/>
    </source>
</evidence>
<feature type="non-terminal residue" evidence="10">
    <location>
        <position position="1"/>
    </location>
</feature>
<dbReference type="GO" id="GO:0007156">
    <property type="term" value="P:homophilic cell adhesion via plasma membrane adhesion molecules"/>
    <property type="evidence" value="ECO:0007669"/>
    <property type="project" value="InterPro"/>
</dbReference>
<evidence type="ECO:0000256" key="6">
    <source>
        <dbReference type="ARBA" id="ARBA00022989"/>
    </source>
</evidence>
<dbReference type="InterPro" id="IPR020894">
    <property type="entry name" value="Cadherin_CS"/>
</dbReference>
<accession>A0A9X9Q2E6</accession>
<evidence type="ECO:0000256" key="7">
    <source>
        <dbReference type="ARBA" id="ARBA00023136"/>
    </source>
</evidence>
<comment type="caution">
    <text evidence="10">The sequence shown here is derived from an EMBL/GenBank/DDBJ whole genome shotgun (WGS) entry which is preliminary data.</text>
</comment>
<evidence type="ECO:0000259" key="9">
    <source>
        <dbReference type="PROSITE" id="PS50268"/>
    </source>
</evidence>
<evidence type="ECO:0000256" key="2">
    <source>
        <dbReference type="ARBA" id="ARBA00022692"/>
    </source>
</evidence>
<dbReference type="PROSITE" id="PS50268">
    <property type="entry name" value="CADHERIN_2"/>
    <property type="match status" value="2"/>
</dbReference>
<keyword evidence="7" id="KW-0472">Membrane</keyword>
<keyword evidence="2" id="KW-0812">Transmembrane</keyword>
<organism evidence="10 11">
    <name type="scientific">Gulo gulo</name>
    <name type="common">Wolverine</name>
    <name type="synonym">Gluton</name>
    <dbReference type="NCBI Taxonomy" id="48420"/>
    <lineage>
        <taxon>Eukaryota</taxon>
        <taxon>Metazoa</taxon>
        <taxon>Chordata</taxon>
        <taxon>Craniata</taxon>
        <taxon>Vertebrata</taxon>
        <taxon>Euteleostomi</taxon>
        <taxon>Mammalia</taxon>
        <taxon>Eutheria</taxon>
        <taxon>Laurasiatheria</taxon>
        <taxon>Carnivora</taxon>
        <taxon>Caniformia</taxon>
        <taxon>Musteloidea</taxon>
        <taxon>Mustelidae</taxon>
        <taxon>Guloninae</taxon>
        <taxon>Gulo</taxon>
    </lineage>
</organism>
<protein>
    <recommendedName>
        <fullName evidence="9">Cadherin domain-containing protein</fullName>
    </recommendedName>
</protein>
<dbReference type="SMART" id="SM00112">
    <property type="entry name" value="CA"/>
    <property type="match status" value="2"/>
</dbReference>
<dbReference type="FunFam" id="2.60.40.60:FF:000101">
    <property type="entry name" value="FAT atypical cadherin 4"/>
    <property type="match status" value="1"/>
</dbReference>
<dbReference type="Proteomes" id="UP000269945">
    <property type="component" value="Unassembled WGS sequence"/>
</dbReference>
<evidence type="ECO:0000256" key="1">
    <source>
        <dbReference type="ARBA" id="ARBA00004370"/>
    </source>
</evidence>
<keyword evidence="11" id="KW-1185">Reference proteome</keyword>
<feature type="non-terminal residue" evidence="10">
    <location>
        <position position="181"/>
    </location>
</feature>
<reference evidence="10 11" key="1">
    <citation type="submission" date="2018-10" db="EMBL/GenBank/DDBJ databases">
        <authorList>
            <person name="Ekblom R."/>
            <person name="Jareborg N."/>
        </authorList>
    </citation>
    <scope>NUCLEOTIDE SEQUENCE [LARGE SCALE GENOMIC DNA]</scope>
    <source>
        <tissue evidence="10">Muscle</tissue>
    </source>
</reference>
<sequence length="181" mass="19702">PDTGEIVTTTTLDREVWEVFTLRVLVQDGGIPSLSGTTTVLCTVEDENDHAPQIIVPGHDIEVLENQESGVVYTVLASDMDAGNNGAVRYHIIEGNKDEYFAINETSGALSTTRALDREQVSHFTLVILCSDLGDPPRSSLVQLQVRVLDDNDHGPSFPTLHYQASVREDAQVGTEVLVLS</sequence>
<dbReference type="Pfam" id="PF00028">
    <property type="entry name" value="Cadherin"/>
    <property type="match status" value="2"/>
</dbReference>
<dbReference type="Gene3D" id="2.60.40.60">
    <property type="entry name" value="Cadherins"/>
    <property type="match status" value="2"/>
</dbReference>
<dbReference type="CDD" id="cd11304">
    <property type="entry name" value="Cadherin_repeat"/>
    <property type="match status" value="2"/>
</dbReference>
<keyword evidence="4 8" id="KW-0106">Calcium</keyword>
<dbReference type="InterPro" id="IPR002126">
    <property type="entry name" value="Cadherin-like_dom"/>
</dbReference>
<dbReference type="PANTHER" id="PTHR24026:SF51">
    <property type="entry name" value="PROTOCADHERIN-LIKE WING POLARITY PROTEIN STAN"/>
    <property type="match status" value="1"/>
</dbReference>
<proteinExistence type="predicted"/>
<dbReference type="InterPro" id="IPR015919">
    <property type="entry name" value="Cadherin-like_sf"/>
</dbReference>
<evidence type="ECO:0000256" key="4">
    <source>
        <dbReference type="ARBA" id="ARBA00022837"/>
    </source>
</evidence>
<dbReference type="GO" id="GO:0005886">
    <property type="term" value="C:plasma membrane"/>
    <property type="evidence" value="ECO:0007669"/>
    <property type="project" value="InterPro"/>
</dbReference>
<dbReference type="EMBL" id="CYRY02023576">
    <property type="protein sequence ID" value="VCW97908.1"/>
    <property type="molecule type" value="Genomic_DNA"/>
</dbReference>
<dbReference type="SUPFAM" id="SSF49313">
    <property type="entry name" value="Cadherin-like"/>
    <property type="match status" value="2"/>
</dbReference>
<keyword evidence="5" id="KW-0130">Cell adhesion</keyword>
<dbReference type="PROSITE" id="PS00232">
    <property type="entry name" value="CADHERIN_1"/>
    <property type="match status" value="1"/>
</dbReference>
<gene>
    <name evidence="10" type="ORF">BN2614_LOCUS1</name>
</gene>
<evidence type="ECO:0000313" key="11">
    <source>
        <dbReference type="Proteomes" id="UP000269945"/>
    </source>
</evidence>
<dbReference type="GO" id="GO:0060429">
    <property type="term" value="P:epithelium development"/>
    <property type="evidence" value="ECO:0007669"/>
    <property type="project" value="UniProtKB-ARBA"/>
</dbReference>
<evidence type="ECO:0000256" key="8">
    <source>
        <dbReference type="PROSITE-ProRule" id="PRU00043"/>
    </source>
</evidence>
<feature type="domain" description="Cadherin" evidence="9">
    <location>
        <begin position="55"/>
        <end position="158"/>
    </location>
</feature>
<dbReference type="PRINTS" id="PR00205">
    <property type="entry name" value="CADHERIN"/>
</dbReference>
<comment type="subcellular location">
    <subcellularLocation>
        <location evidence="1">Membrane</location>
    </subcellularLocation>
</comment>
<dbReference type="GO" id="GO:0030154">
    <property type="term" value="P:cell differentiation"/>
    <property type="evidence" value="ECO:0007669"/>
    <property type="project" value="UniProtKB-ARBA"/>
</dbReference>
<dbReference type="AlphaFoldDB" id="A0A9X9Q2E6"/>
<evidence type="ECO:0000256" key="3">
    <source>
        <dbReference type="ARBA" id="ARBA00022737"/>
    </source>
</evidence>